<evidence type="ECO:0000256" key="1">
    <source>
        <dbReference type="SAM" id="MobiDB-lite"/>
    </source>
</evidence>
<sequence length="319" mass="35574">MKLEGTVTKPSPTEWIHLQSGKEFSRLLYTNPVCLLATSSSHPFKNADGDSDRKVSKKNDLQPQPQHNNRVRNVMVLSWLTASNNNGRFLFSIHKTRYSTQLLARRRIDESDESSGSGGGNCIYEAGVEFSLSVPVKGMEEMVKDVGSISGRCCSKFQSDTTTVPQQPEDMYDNLSNRQRKKQKMDNIKRNGILGLVPVPLGSDDDTSLEESDLFAIKGTVAHLRCRVYALLGPQSSDNLDATNEKESGANASMHPTIDDDHLLIMAQVVDAYVHSSYWDPNKLLFRPVRKEGDQTVPPYLTFFGSQTFGYVVPSYDDT</sequence>
<reference evidence="2" key="1">
    <citation type="submission" date="2023-06" db="EMBL/GenBank/DDBJ databases">
        <title>Survivors Of The Sea: Transcriptome response of Skeletonema marinoi to long-term dormancy.</title>
        <authorList>
            <person name="Pinder M.I.M."/>
            <person name="Kourtchenko O."/>
            <person name="Robertson E.K."/>
            <person name="Larsson T."/>
            <person name="Maumus F."/>
            <person name="Osuna-Cruz C.M."/>
            <person name="Vancaester E."/>
            <person name="Stenow R."/>
            <person name="Vandepoele K."/>
            <person name="Ploug H."/>
            <person name="Bruchert V."/>
            <person name="Godhe A."/>
            <person name="Topel M."/>
        </authorList>
    </citation>
    <scope>NUCLEOTIDE SEQUENCE</scope>
    <source>
        <strain evidence="2">R05AC</strain>
    </source>
</reference>
<keyword evidence="3" id="KW-1185">Reference proteome</keyword>
<protein>
    <submittedName>
        <fullName evidence="2">Uncharacterized protein</fullName>
    </submittedName>
</protein>
<organism evidence="2 3">
    <name type="scientific">Skeletonema marinoi</name>
    <dbReference type="NCBI Taxonomy" id="267567"/>
    <lineage>
        <taxon>Eukaryota</taxon>
        <taxon>Sar</taxon>
        <taxon>Stramenopiles</taxon>
        <taxon>Ochrophyta</taxon>
        <taxon>Bacillariophyta</taxon>
        <taxon>Coscinodiscophyceae</taxon>
        <taxon>Thalassiosirophycidae</taxon>
        <taxon>Thalassiosirales</taxon>
        <taxon>Skeletonemataceae</taxon>
        <taxon>Skeletonema</taxon>
        <taxon>Skeletonema marinoi-dohrnii complex</taxon>
    </lineage>
</organism>
<dbReference type="Gene3D" id="2.30.110.10">
    <property type="entry name" value="Electron Transport, Fmn-binding Protein, Chain A"/>
    <property type="match status" value="1"/>
</dbReference>
<evidence type="ECO:0000313" key="2">
    <source>
        <dbReference type="EMBL" id="KAK1739306.1"/>
    </source>
</evidence>
<gene>
    <name evidence="2" type="ORF">QTG54_009849</name>
</gene>
<dbReference type="PANTHER" id="PTHR43241:SF1">
    <property type="entry name" value="FLAVIN REDUCTASE LIKE DOMAIN-CONTAINING PROTEIN"/>
    <property type="match status" value="1"/>
</dbReference>
<dbReference type="InterPro" id="IPR012349">
    <property type="entry name" value="Split_barrel_FMN-bd"/>
</dbReference>
<name>A0AAD8Y5X3_9STRA</name>
<feature type="region of interest" description="Disordered" evidence="1">
    <location>
        <begin position="44"/>
        <end position="68"/>
    </location>
</feature>
<dbReference type="PANTHER" id="PTHR43241">
    <property type="entry name" value="FLAVIN REDUCTASE DOMAIN PROTEIN"/>
    <property type="match status" value="1"/>
</dbReference>
<evidence type="ECO:0000313" key="3">
    <source>
        <dbReference type="Proteomes" id="UP001224775"/>
    </source>
</evidence>
<dbReference type="InterPro" id="IPR053310">
    <property type="entry name" value="Flavoredoxin-like"/>
</dbReference>
<proteinExistence type="predicted"/>
<dbReference type="EMBL" id="JATAAI010000018">
    <property type="protein sequence ID" value="KAK1739306.1"/>
    <property type="molecule type" value="Genomic_DNA"/>
</dbReference>
<feature type="compositionally biased region" description="Basic and acidic residues" evidence="1">
    <location>
        <begin position="45"/>
        <end position="60"/>
    </location>
</feature>
<dbReference type="AlphaFoldDB" id="A0AAD8Y5X3"/>
<comment type="caution">
    <text evidence="2">The sequence shown here is derived from an EMBL/GenBank/DDBJ whole genome shotgun (WGS) entry which is preliminary data.</text>
</comment>
<dbReference type="Proteomes" id="UP001224775">
    <property type="component" value="Unassembled WGS sequence"/>
</dbReference>
<accession>A0AAD8Y5X3</accession>